<evidence type="ECO:0000256" key="2">
    <source>
        <dbReference type="ARBA" id="ARBA00022692"/>
    </source>
</evidence>
<gene>
    <name evidence="6" type="ORF">KFE25_008717</name>
</gene>
<dbReference type="EMBL" id="JAGTXO010000001">
    <property type="protein sequence ID" value="KAG8470296.1"/>
    <property type="molecule type" value="Genomic_DNA"/>
</dbReference>
<protein>
    <submittedName>
        <fullName evidence="6">Uncharacterized protein</fullName>
    </submittedName>
</protein>
<dbReference type="Proteomes" id="UP000751190">
    <property type="component" value="Unassembled WGS sequence"/>
</dbReference>
<evidence type="ECO:0000256" key="1">
    <source>
        <dbReference type="ARBA" id="ARBA00004141"/>
    </source>
</evidence>
<comment type="subcellular location">
    <subcellularLocation>
        <location evidence="1">Membrane</location>
        <topology evidence="1">Multi-pass membrane protein</topology>
    </subcellularLocation>
</comment>
<dbReference type="Pfam" id="PF04193">
    <property type="entry name" value="PQ-loop"/>
    <property type="match status" value="1"/>
</dbReference>
<dbReference type="OrthoDB" id="407617at2759"/>
<feature type="transmembrane region" description="Helical" evidence="5">
    <location>
        <begin position="125"/>
        <end position="145"/>
    </location>
</feature>
<evidence type="ECO:0000313" key="6">
    <source>
        <dbReference type="EMBL" id="KAG8470296.1"/>
    </source>
</evidence>
<evidence type="ECO:0000313" key="7">
    <source>
        <dbReference type="Proteomes" id="UP000751190"/>
    </source>
</evidence>
<feature type="transmembrane region" description="Helical" evidence="5">
    <location>
        <begin position="193"/>
        <end position="215"/>
    </location>
</feature>
<proteinExistence type="predicted"/>
<dbReference type="AlphaFoldDB" id="A0A8J5XWF8"/>
<evidence type="ECO:0000256" key="3">
    <source>
        <dbReference type="ARBA" id="ARBA00022989"/>
    </source>
</evidence>
<organism evidence="6 7">
    <name type="scientific">Diacronema lutheri</name>
    <name type="common">Unicellular marine alga</name>
    <name type="synonym">Monochrysis lutheri</name>
    <dbReference type="NCBI Taxonomy" id="2081491"/>
    <lineage>
        <taxon>Eukaryota</taxon>
        <taxon>Haptista</taxon>
        <taxon>Haptophyta</taxon>
        <taxon>Pavlovophyceae</taxon>
        <taxon>Pavlovales</taxon>
        <taxon>Pavlovaceae</taxon>
        <taxon>Diacronema</taxon>
    </lineage>
</organism>
<sequence length="254" mass="27083">METAAMDALVTCAGIVGAAAFGGMMIPQVIHNHRRSSTAGLSAGLVVLWHLAALLYIAYALAERESLWVVTSMGCFCATLAVLEAQELTFARNLERWLWPLALLLSALSVAASAALGTLLRTAPLSALFAFGTVLPSMLFAAGFFPQFFIFIRRRSIAGYSFLVTFIDVLGSGANTVVIGAQMETRDMFFVSSAPFITIIGLHVVLLLIAAAVILSKAEPEHAGDAPLSAELRFHDAVERRVTRGTSPAASEPR</sequence>
<dbReference type="SMART" id="SM00679">
    <property type="entry name" value="CTNS"/>
    <property type="match status" value="2"/>
</dbReference>
<feature type="transmembrane region" description="Helical" evidence="5">
    <location>
        <begin position="97"/>
        <end position="119"/>
    </location>
</feature>
<feature type="transmembrane region" description="Helical" evidence="5">
    <location>
        <begin position="6"/>
        <end position="26"/>
    </location>
</feature>
<name>A0A8J5XWF8_DIALT</name>
<dbReference type="GO" id="GO:0016020">
    <property type="term" value="C:membrane"/>
    <property type="evidence" value="ECO:0007669"/>
    <property type="project" value="UniProtKB-SubCell"/>
</dbReference>
<accession>A0A8J5XWF8</accession>
<dbReference type="InterPro" id="IPR006603">
    <property type="entry name" value="PQ-loop_rpt"/>
</dbReference>
<reference evidence="6" key="1">
    <citation type="submission" date="2021-05" db="EMBL/GenBank/DDBJ databases">
        <title>The genome of the haptophyte Pavlova lutheri (Diacronema luteri, Pavlovales) - a model for lipid biosynthesis in eukaryotic algae.</title>
        <authorList>
            <person name="Hulatt C.J."/>
            <person name="Posewitz M.C."/>
        </authorList>
    </citation>
    <scope>NUCLEOTIDE SEQUENCE</scope>
    <source>
        <strain evidence="6">NIVA-4/92</strain>
    </source>
</reference>
<feature type="transmembrane region" description="Helical" evidence="5">
    <location>
        <begin position="67"/>
        <end position="85"/>
    </location>
</feature>
<dbReference type="Gene3D" id="1.20.1280.290">
    <property type="match status" value="1"/>
</dbReference>
<evidence type="ECO:0000256" key="5">
    <source>
        <dbReference type="SAM" id="Phobius"/>
    </source>
</evidence>
<keyword evidence="2 5" id="KW-0812">Transmembrane</keyword>
<keyword evidence="7" id="KW-1185">Reference proteome</keyword>
<feature type="transmembrane region" description="Helical" evidence="5">
    <location>
        <begin position="157"/>
        <end position="181"/>
    </location>
</feature>
<evidence type="ECO:0000256" key="4">
    <source>
        <dbReference type="ARBA" id="ARBA00023136"/>
    </source>
</evidence>
<comment type="caution">
    <text evidence="6">The sequence shown here is derived from an EMBL/GenBank/DDBJ whole genome shotgun (WGS) entry which is preliminary data.</text>
</comment>
<feature type="transmembrane region" description="Helical" evidence="5">
    <location>
        <begin position="38"/>
        <end position="61"/>
    </location>
</feature>
<keyword evidence="3 5" id="KW-1133">Transmembrane helix</keyword>
<keyword evidence="4 5" id="KW-0472">Membrane</keyword>